<dbReference type="AlphaFoldDB" id="A0A160T1B6"/>
<dbReference type="KEGG" id="pbf:CFX0092_A1384"/>
<evidence type="ECO:0000256" key="4">
    <source>
        <dbReference type="RuleBase" id="RU361277"/>
    </source>
</evidence>
<dbReference type="InterPro" id="IPR020843">
    <property type="entry name" value="ER"/>
</dbReference>
<dbReference type="Pfam" id="PF08240">
    <property type="entry name" value="ADH_N"/>
    <property type="match status" value="1"/>
</dbReference>
<keyword evidence="3" id="KW-0560">Oxidoreductase</keyword>
<dbReference type="InterPro" id="IPR013149">
    <property type="entry name" value="ADH-like_C"/>
</dbReference>
<dbReference type="Proteomes" id="UP000215027">
    <property type="component" value="Chromosome I"/>
</dbReference>
<dbReference type="GO" id="GO:0016491">
    <property type="term" value="F:oxidoreductase activity"/>
    <property type="evidence" value="ECO:0007669"/>
    <property type="project" value="UniProtKB-KW"/>
</dbReference>
<dbReference type="SUPFAM" id="SSF50129">
    <property type="entry name" value="GroES-like"/>
    <property type="match status" value="1"/>
</dbReference>
<feature type="domain" description="Enoyl reductase (ER)" evidence="5">
    <location>
        <begin position="10"/>
        <end position="338"/>
    </location>
</feature>
<evidence type="ECO:0000313" key="6">
    <source>
        <dbReference type="EMBL" id="CUS03262.2"/>
    </source>
</evidence>
<dbReference type="EMBL" id="LN890655">
    <property type="protein sequence ID" value="CUS03262.2"/>
    <property type="molecule type" value="Genomic_DNA"/>
</dbReference>
<comment type="similarity">
    <text evidence="4">Belongs to the zinc-containing alcohol dehydrogenase family.</text>
</comment>
<sequence length="340" mass="35735">MKALVKSGVGPGQMSLVDIPEPSPQPGEVLIEIGATGICGTDLHIMAGEYPVRPPVVLGHEFAGVIRELGEGVESWRVGDMVTSVPYATVCGRCVYCQAGQFGLCRHRQSYGSGVHGAFARYLAVNASGLYRLPANQSLAAGALTEPLACVTKAVYEIGDVRPGERVIVLGPGPIGLLAVQVVQAAGGRVSLVGLRRDARRMAMGQALGADLTYADDPDDVTHLVNSLEPAGADVVFECSGAGPAFDMALQVVRPQGRVIQVGLFGKRVTADLDLIVRKDLALRGSFASSLESWRRALELTESGLVDTSQMISDTFPLEAWADAFARAAGGEGLKVIIEP</sequence>
<reference evidence="6" key="1">
    <citation type="submission" date="2016-01" db="EMBL/GenBank/DDBJ databases">
        <authorList>
            <person name="Mcilroy J.S."/>
            <person name="Karst M S."/>
            <person name="Albertsen M."/>
        </authorList>
    </citation>
    <scope>NUCLEOTIDE SEQUENCE</scope>
    <source>
        <strain evidence="6">Cfx-K</strain>
    </source>
</reference>
<dbReference type="PROSITE" id="PS00059">
    <property type="entry name" value="ADH_ZINC"/>
    <property type="match status" value="1"/>
</dbReference>
<evidence type="ECO:0000256" key="2">
    <source>
        <dbReference type="ARBA" id="ARBA00022833"/>
    </source>
</evidence>
<evidence type="ECO:0000256" key="1">
    <source>
        <dbReference type="ARBA" id="ARBA00022723"/>
    </source>
</evidence>
<dbReference type="PANTHER" id="PTHR43401:SF2">
    <property type="entry name" value="L-THREONINE 3-DEHYDROGENASE"/>
    <property type="match status" value="1"/>
</dbReference>
<dbReference type="InterPro" id="IPR013154">
    <property type="entry name" value="ADH-like_N"/>
</dbReference>
<name>A0A160T1B6_9CHLR</name>
<dbReference type="Gene3D" id="3.90.180.10">
    <property type="entry name" value="Medium-chain alcohol dehydrogenases, catalytic domain"/>
    <property type="match status" value="1"/>
</dbReference>
<proteinExistence type="inferred from homology"/>
<evidence type="ECO:0000256" key="3">
    <source>
        <dbReference type="ARBA" id="ARBA00023002"/>
    </source>
</evidence>
<keyword evidence="1 4" id="KW-0479">Metal-binding</keyword>
<dbReference type="PANTHER" id="PTHR43401">
    <property type="entry name" value="L-THREONINE 3-DEHYDROGENASE"/>
    <property type="match status" value="1"/>
</dbReference>
<organism evidence="6 7">
    <name type="scientific">Candidatus Promineifilum breve</name>
    <dbReference type="NCBI Taxonomy" id="1806508"/>
    <lineage>
        <taxon>Bacteria</taxon>
        <taxon>Bacillati</taxon>
        <taxon>Chloroflexota</taxon>
        <taxon>Ardenticatenia</taxon>
        <taxon>Candidatus Promineifilales</taxon>
        <taxon>Candidatus Promineifilaceae</taxon>
        <taxon>Candidatus Promineifilum</taxon>
    </lineage>
</organism>
<comment type="cofactor">
    <cofactor evidence="4">
        <name>Zn(2+)</name>
        <dbReference type="ChEBI" id="CHEBI:29105"/>
    </cofactor>
</comment>
<dbReference type="Pfam" id="PF00107">
    <property type="entry name" value="ADH_zinc_N"/>
    <property type="match status" value="1"/>
</dbReference>
<dbReference type="InterPro" id="IPR050129">
    <property type="entry name" value="Zn_alcohol_dh"/>
</dbReference>
<dbReference type="RefSeq" id="WP_095042783.1">
    <property type="nucleotide sequence ID" value="NZ_LN890655.1"/>
</dbReference>
<dbReference type="CDD" id="cd08258">
    <property type="entry name" value="Zn_ADH4"/>
    <property type="match status" value="1"/>
</dbReference>
<dbReference type="InterPro" id="IPR036291">
    <property type="entry name" value="NAD(P)-bd_dom_sf"/>
</dbReference>
<dbReference type="OrthoDB" id="9766898at2"/>
<dbReference type="GO" id="GO:0008270">
    <property type="term" value="F:zinc ion binding"/>
    <property type="evidence" value="ECO:0007669"/>
    <property type="project" value="InterPro"/>
</dbReference>
<dbReference type="SMART" id="SM00829">
    <property type="entry name" value="PKS_ER"/>
    <property type="match status" value="1"/>
</dbReference>
<dbReference type="InterPro" id="IPR011032">
    <property type="entry name" value="GroES-like_sf"/>
</dbReference>
<evidence type="ECO:0000259" key="5">
    <source>
        <dbReference type="SMART" id="SM00829"/>
    </source>
</evidence>
<dbReference type="SUPFAM" id="SSF51735">
    <property type="entry name" value="NAD(P)-binding Rossmann-fold domains"/>
    <property type="match status" value="1"/>
</dbReference>
<gene>
    <name evidence="6" type="ORF">CFX0092_A1384</name>
</gene>
<protein>
    <submittedName>
        <fullName evidence="6">Alcohol dehydrogenase GroES domain protein</fullName>
    </submittedName>
</protein>
<evidence type="ECO:0000313" key="7">
    <source>
        <dbReference type="Proteomes" id="UP000215027"/>
    </source>
</evidence>
<accession>A0A160T1B6</accession>
<keyword evidence="2 4" id="KW-0862">Zinc</keyword>
<dbReference type="InterPro" id="IPR002328">
    <property type="entry name" value="ADH_Zn_CS"/>
</dbReference>
<dbReference type="Gene3D" id="3.40.50.720">
    <property type="entry name" value="NAD(P)-binding Rossmann-like Domain"/>
    <property type="match status" value="1"/>
</dbReference>
<keyword evidence="7" id="KW-1185">Reference proteome</keyword>